<evidence type="ECO:0000256" key="4">
    <source>
        <dbReference type="ARBA" id="ARBA00022692"/>
    </source>
</evidence>
<evidence type="ECO:0000256" key="5">
    <source>
        <dbReference type="ARBA" id="ARBA00022989"/>
    </source>
</evidence>
<evidence type="ECO:0000256" key="7">
    <source>
        <dbReference type="SAM" id="Phobius"/>
    </source>
</evidence>
<dbReference type="Gene3D" id="1.20.1720.10">
    <property type="entry name" value="Multidrug resistance protein D"/>
    <property type="match status" value="1"/>
</dbReference>
<feature type="transmembrane region" description="Helical" evidence="7">
    <location>
        <begin position="357"/>
        <end position="381"/>
    </location>
</feature>
<feature type="transmembrane region" description="Helical" evidence="7">
    <location>
        <begin position="304"/>
        <end position="325"/>
    </location>
</feature>
<evidence type="ECO:0000313" key="10">
    <source>
        <dbReference type="Proteomes" id="UP000501237"/>
    </source>
</evidence>
<dbReference type="Proteomes" id="UP000501237">
    <property type="component" value="Chromosome"/>
</dbReference>
<dbReference type="GO" id="GO:0005886">
    <property type="term" value="C:plasma membrane"/>
    <property type="evidence" value="ECO:0007669"/>
    <property type="project" value="UniProtKB-SubCell"/>
</dbReference>
<feature type="transmembrane region" description="Helical" evidence="7">
    <location>
        <begin position="79"/>
        <end position="97"/>
    </location>
</feature>
<keyword evidence="4 7" id="KW-0812">Transmembrane</keyword>
<feature type="domain" description="Major facilitator superfamily (MFS) profile" evidence="8">
    <location>
        <begin position="13"/>
        <end position="502"/>
    </location>
</feature>
<dbReference type="InterPro" id="IPR020846">
    <property type="entry name" value="MFS_dom"/>
</dbReference>
<feature type="transmembrane region" description="Helical" evidence="7">
    <location>
        <begin position="475"/>
        <end position="497"/>
    </location>
</feature>
<evidence type="ECO:0000256" key="1">
    <source>
        <dbReference type="ARBA" id="ARBA00004651"/>
    </source>
</evidence>
<evidence type="ECO:0000256" key="6">
    <source>
        <dbReference type="ARBA" id="ARBA00023136"/>
    </source>
</evidence>
<evidence type="ECO:0000256" key="2">
    <source>
        <dbReference type="ARBA" id="ARBA00022448"/>
    </source>
</evidence>
<keyword evidence="5 7" id="KW-1133">Transmembrane helix</keyword>
<dbReference type="Pfam" id="PF07690">
    <property type="entry name" value="MFS_1"/>
    <property type="match status" value="1"/>
</dbReference>
<dbReference type="EMBL" id="AP022642">
    <property type="protein sequence ID" value="BCA28870.1"/>
    <property type="molecule type" value="Genomic_DNA"/>
</dbReference>
<keyword evidence="2" id="KW-0813">Transport</keyword>
<dbReference type="Gene3D" id="1.20.1250.20">
    <property type="entry name" value="MFS general substrate transporter like domains"/>
    <property type="match status" value="1"/>
</dbReference>
<gene>
    <name evidence="9" type="ORF">PtoMrB4_28470</name>
</gene>
<dbReference type="PANTHER" id="PTHR42718">
    <property type="entry name" value="MAJOR FACILITATOR SUPERFAMILY MULTIDRUG TRANSPORTER MFSC"/>
    <property type="match status" value="1"/>
</dbReference>
<dbReference type="RefSeq" id="WP_232060705.1">
    <property type="nucleotide sequence ID" value="NZ_AP022642.1"/>
</dbReference>
<dbReference type="GeneID" id="57398065"/>
<name>A0A679GNM7_9GAMM</name>
<sequence>MSVFAQQQRKWWALLGVSIASFLGCVDFTIVNTALPALQADLGASVESLQWVINGFILALSSTMVLVGRLADLHGRRRVLNIGLAVFGLASLGAGLATSIDALVAARVAQGLACAVLYTASGAIVSATFASEEQGKAFGVLFGVNGVGLAVGPVLGGVITSAFGWQWIFLVNVPFVLLSLAIIALAADESRAEQDGTRLDWAGALLLLVGLPSLVLVIVQGGAWGWASATTLGLVGLAALAFIAFVAVELRVHAPIVDLRLFANRRFVAAVTASFGLALFYCVAFFVMPLYLSLIRGESVQASGLLLLPTTLGVALLSPVVGRLVDRKGPALLIQAGLLFFTLSALLQAGFAEGTSLPYLLGAFAVMGLGWACILGPSTVLGISSVPQQVGSVAMGSLMTLHNVGGGLGLAVGVGLYRAFAAHALAGSTGVAADTDWLARAAAAPEQGVALLGAHLAQAPEVLQGWVHGAFLQGYQAVMLFLAASVLLVWASVALLLRARVVAPADAAAEQEPSHGKA</sequence>
<feature type="transmembrane region" description="Helical" evidence="7">
    <location>
        <begin position="393"/>
        <end position="417"/>
    </location>
</feature>
<feature type="transmembrane region" description="Helical" evidence="7">
    <location>
        <begin position="137"/>
        <end position="159"/>
    </location>
</feature>
<comment type="subcellular location">
    <subcellularLocation>
        <location evidence="1">Cell membrane</location>
        <topology evidence="1">Multi-pass membrane protein</topology>
    </subcellularLocation>
</comment>
<dbReference type="PANTHER" id="PTHR42718:SF46">
    <property type="entry name" value="BLR6921 PROTEIN"/>
    <property type="match status" value="1"/>
</dbReference>
<feature type="transmembrane region" description="Helical" evidence="7">
    <location>
        <begin position="51"/>
        <end position="67"/>
    </location>
</feature>
<feature type="transmembrane region" description="Helical" evidence="7">
    <location>
        <begin position="225"/>
        <end position="247"/>
    </location>
</feature>
<dbReference type="PRINTS" id="PR01036">
    <property type="entry name" value="TCRTETB"/>
</dbReference>
<protein>
    <submittedName>
        <fullName evidence="9">MFS transporter</fullName>
    </submittedName>
</protein>
<dbReference type="SUPFAM" id="SSF103473">
    <property type="entry name" value="MFS general substrate transporter"/>
    <property type="match status" value="1"/>
</dbReference>
<feature type="transmembrane region" description="Helical" evidence="7">
    <location>
        <begin position="165"/>
        <end position="187"/>
    </location>
</feature>
<evidence type="ECO:0000259" key="8">
    <source>
        <dbReference type="PROSITE" id="PS50850"/>
    </source>
</evidence>
<feature type="transmembrane region" description="Helical" evidence="7">
    <location>
        <begin position="199"/>
        <end position="219"/>
    </location>
</feature>
<dbReference type="NCBIfam" id="TIGR00711">
    <property type="entry name" value="efflux_EmrB"/>
    <property type="match status" value="1"/>
</dbReference>
<evidence type="ECO:0000313" key="9">
    <source>
        <dbReference type="EMBL" id="BCA28870.1"/>
    </source>
</evidence>
<feature type="transmembrane region" description="Helical" evidence="7">
    <location>
        <begin position="109"/>
        <end position="130"/>
    </location>
</feature>
<evidence type="ECO:0000256" key="3">
    <source>
        <dbReference type="ARBA" id="ARBA00022475"/>
    </source>
</evidence>
<feature type="transmembrane region" description="Helical" evidence="7">
    <location>
        <begin position="12"/>
        <end position="31"/>
    </location>
</feature>
<accession>A0A679GNM7</accession>
<keyword evidence="6 7" id="KW-0472">Membrane</keyword>
<organism evidence="9 10">
    <name type="scientific">Metapseudomonas otitidis</name>
    <dbReference type="NCBI Taxonomy" id="319939"/>
    <lineage>
        <taxon>Bacteria</taxon>
        <taxon>Pseudomonadati</taxon>
        <taxon>Pseudomonadota</taxon>
        <taxon>Gammaproteobacteria</taxon>
        <taxon>Pseudomonadales</taxon>
        <taxon>Pseudomonadaceae</taxon>
        <taxon>Metapseudomonas</taxon>
    </lineage>
</organism>
<dbReference type="AlphaFoldDB" id="A0A679GNM7"/>
<proteinExistence type="predicted"/>
<reference evidence="9 10" key="1">
    <citation type="journal article" date="2020" name="Microbiol. Resour. Announc.">
        <title>Complete genome sequence of Pseudomonas otitidis strain MrB4, isolated from Lake Biwa in Japan.</title>
        <authorList>
            <person name="Miyazaki K."/>
            <person name="Hase E."/>
            <person name="Maruya T."/>
        </authorList>
    </citation>
    <scope>NUCLEOTIDE SEQUENCE [LARGE SCALE GENOMIC DNA]</scope>
    <source>
        <strain evidence="9 10">MrB4</strain>
    </source>
</reference>
<dbReference type="InterPro" id="IPR036259">
    <property type="entry name" value="MFS_trans_sf"/>
</dbReference>
<dbReference type="GO" id="GO:0022857">
    <property type="term" value="F:transmembrane transporter activity"/>
    <property type="evidence" value="ECO:0007669"/>
    <property type="project" value="InterPro"/>
</dbReference>
<feature type="transmembrane region" description="Helical" evidence="7">
    <location>
        <begin position="332"/>
        <end position="351"/>
    </location>
</feature>
<feature type="transmembrane region" description="Helical" evidence="7">
    <location>
        <begin position="267"/>
        <end position="292"/>
    </location>
</feature>
<dbReference type="PROSITE" id="PS50850">
    <property type="entry name" value="MFS"/>
    <property type="match status" value="1"/>
</dbReference>
<dbReference type="KEGG" id="poj:PtoMrB4_28470"/>
<keyword evidence="3" id="KW-1003">Cell membrane</keyword>
<dbReference type="InterPro" id="IPR011701">
    <property type="entry name" value="MFS"/>
</dbReference>
<dbReference type="InterPro" id="IPR004638">
    <property type="entry name" value="EmrB-like"/>
</dbReference>